<dbReference type="KEGG" id="amo:Anamo_1227"/>
<feature type="domain" description="Glycosyltransferase 2-like" evidence="4">
    <location>
        <begin position="13"/>
        <end position="185"/>
    </location>
</feature>
<evidence type="ECO:0000256" key="3">
    <source>
        <dbReference type="ARBA" id="ARBA00022679"/>
    </source>
</evidence>
<keyword evidence="2" id="KW-0328">Glycosyltransferase</keyword>
<keyword evidence="3 6" id="KW-0808">Transferase</keyword>
<reference evidence="7" key="1">
    <citation type="journal article" date="2013" name="Stand. Genomic Sci.">
        <title>Complete genome sequence of the moderate thermophile Anaerobaculum mobile type strain (NGA(T)).</title>
        <authorList>
            <person name="Mavromatis K."/>
            <person name="Stackebrandt E."/>
            <person name="Held B."/>
            <person name="Lapidus A."/>
            <person name="Nolan M."/>
            <person name="Lucas S."/>
            <person name="Hammon N."/>
            <person name="Deshpande S."/>
            <person name="Cheng J.F."/>
            <person name="Tapia R."/>
            <person name="Goodwin L.A."/>
            <person name="Pitluck S."/>
            <person name="Liolios K."/>
            <person name="Pagani I."/>
            <person name="Ivanova N."/>
            <person name="Mikhailova N."/>
            <person name="Huntemann M."/>
            <person name="Pati A."/>
            <person name="Chen A."/>
            <person name="Palaniappan K."/>
            <person name="Land M."/>
            <person name="Rohde M."/>
            <person name="Spring S."/>
            <person name="Goker M."/>
            <person name="Woyke T."/>
            <person name="Detter J.C."/>
            <person name="Bristow J."/>
            <person name="Eisen J.A."/>
            <person name="Markowitz V."/>
            <person name="Hugenholtz P."/>
            <person name="Klenk H.P."/>
            <person name="Kyrpides N.C."/>
        </authorList>
    </citation>
    <scope>NUCLEOTIDE SEQUENCE</scope>
    <source>
        <strain evidence="7">ATCC BAA-54 / DSM 13181 / NGA</strain>
    </source>
</reference>
<name>I4BX34_ACEMN</name>
<evidence type="ECO:0000256" key="1">
    <source>
        <dbReference type="ARBA" id="ARBA00006739"/>
    </source>
</evidence>
<dbReference type="SUPFAM" id="SSF53448">
    <property type="entry name" value="Nucleotide-diphospho-sugar transferases"/>
    <property type="match status" value="1"/>
</dbReference>
<dbReference type="HOGENOM" id="CLU_023845_4_1_0"/>
<dbReference type="AlphaFoldDB" id="I4BX34"/>
<dbReference type="PANTHER" id="PTHR43179">
    <property type="entry name" value="RHAMNOSYLTRANSFERASE WBBL"/>
    <property type="match status" value="1"/>
</dbReference>
<dbReference type="GO" id="GO:0016757">
    <property type="term" value="F:glycosyltransferase activity"/>
    <property type="evidence" value="ECO:0007669"/>
    <property type="project" value="UniProtKB-KW"/>
</dbReference>
<evidence type="ECO:0000313" key="7">
    <source>
        <dbReference type="Proteomes" id="UP000006061"/>
    </source>
</evidence>
<evidence type="ECO:0000259" key="5">
    <source>
        <dbReference type="Pfam" id="PF02709"/>
    </source>
</evidence>
<feature type="domain" description="Galactosyltransferase C-terminal" evidence="5">
    <location>
        <begin position="200"/>
        <end position="252"/>
    </location>
</feature>
<dbReference type="STRING" id="891968.Anamo_1227"/>
<accession>I4BX34</accession>
<dbReference type="Gene3D" id="3.90.550.10">
    <property type="entry name" value="Spore Coat Polysaccharide Biosynthesis Protein SpsA, Chain A"/>
    <property type="match status" value="1"/>
</dbReference>
<dbReference type="EMBL" id="CP003198">
    <property type="protein sequence ID" value="AFM21841.1"/>
    <property type="molecule type" value="Genomic_DNA"/>
</dbReference>
<organism evidence="6 7">
    <name type="scientific">Acetomicrobium mobile (strain ATCC BAA-54 / DSM 13181 / JCM 12221 / NGA)</name>
    <name type="common">Anaerobaculum mobile</name>
    <dbReference type="NCBI Taxonomy" id="891968"/>
    <lineage>
        <taxon>Bacteria</taxon>
        <taxon>Thermotogati</taxon>
        <taxon>Synergistota</taxon>
        <taxon>Synergistia</taxon>
        <taxon>Synergistales</taxon>
        <taxon>Acetomicrobiaceae</taxon>
        <taxon>Acetomicrobium</taxon>
    </lineage>
</organism>
<dbReference type="InterPro" id="IPR001173">
    <property type="entry name" value="Glyco_trans_2-like"/>
</dbReference>
<evidence type="ECO:0000256" key="2">
    <source>
        <dbReference type="ARBA" id="ARBA00022676"/>
    </source>
</evidence>
<dbReference type="eggNOG" id="COG1216">
    <property type="taxonomic scope" value="Bacteria"/>
</dbReference>
<keyword evidence="7" id="KW-1185">Reference proteome</keyword>
<protein>
    <submittedName>
        <fullName evidence="6">Putative glycosyltransferase</fullName>
    </submittedName>
</protein>
<dbReference type="PANTHER" id="PTHR43179:SF12">
    <property type="entry name" value="GALACTOFURANOSYLTRANSFERASE GLFT2"/>
    <property type="match status" value="1"/>
</dbReference>
<dbReference type="InterPro" id="IPR029044">
    <property type="entry name" value="Nucleotide-diphossugar_trans"/>
</dbReference>
<dbReference type="Pfam" id="PF02709">
    <property type="entry name" value="Glyco_transf_7C"/>
    <property type="match status" value="1"/>
</dbReference>
<dbReference type="Proteomes" id="UP000006061">
    <property type="component" value="Chromosome"/>
</dbReference>
<dbReference type="Pfam" id="PF00535">
    <property type="entry name" value="Glycos_transf_2"/>
    <property type="match status" value="1"/>
</dbReference>
<evidence type="ECO:0000259" key="4">
    <source>
        <dbReference type="Pfam" id="PF00535"/>
    </source>
</evidence>
<dbReference type="CDD" id="cd04186">
    <property type="entry name" value="GT_2_like_c"/>
    <property type="match status" value="1"/>
</dbReference>
<comment type="similarity">
    <text evidence="1">Belongs to the glycosyltransferase 2 family.</text>
</comment>
<proteinExistence type="inferred from homology"/>
<evidence type="ECO:0000313" key="6">
    <source>
        <dbReference type="EMBL" id="AFM21841.1"/>
    </source>
</evidence>
<sequence length="341" mass="38942">MGETISQWPIVYIILLNWNGWQDTIECLESLEKATYPNFNVVIIDNASANDSVARIRAWIKERGIPLAEYKLESRKGQPVPVNTEEPKKTGLRRVELISSAENLGFCAGNNVGMEFAHRAGAEYFLILNNDTIVEPNFLEPLIEAAQSLPNVGLLGSAICFYNDREKVSWAGGKFNCFLEYKGCYDDDTLITDIANIGAYPTDCVLGCSTLISRRVFEAVGGYDEDFFLWSEDWDLSVRIRKNGYQMIIVPSSVIYHKISKSLGLMHALPYYYSTRNRLLLKKKHLPWHLRMLFYLWFASTRLIRYSQFLLQGRFDLIHAGLCAIKDYFLGKSGKWDKQVG</sequence>
<dbReference type="InterPro" id="IPR027791">
    <property type="entry name" value="Galactosyl_T_C"/>
</dbReference>
<gene>
    <name evidence="6" type="ordered locus">Anamo_1227</name>
</gene>